<dbReference type="RefSeq" id="WP_067854719.1">
    <property type="nucleotide sequence ID" value="NZ_CP011502.1"/>
</dbReference>
<dbReference type="InterPro" id="IPR003661">
    <property type="entry name" value="HisK_dim/P_dom"/>
</dbReference>
<dbReference type="SUPFAM" id="SSF47384">
    <property type="entry name" value="Homodimeric domain of signal transducing histidine kinase"/>
    <property type="match status" value="1"/>
</dbReference>
<protein>
    <recommendedName>
        <fullName evidence="3">histidine kinase</fullName>
        <ecNumber evidence="3">2.7.13.3</ecNumber>
    </recommendedName>
</protein>
<dbReference type="OrthoDB" id="9786919at2"/>
<gene>
    <name evidence="7" type="ORF">AERYTH_03545</name>
</gene>
<dbReference type="EMBL" id="CP011502">
    <property type="protein sequence ID" value="ALX03841.1"/>
    <property type="molecule type" value="Genomic_DNA"/>
</dbReference>
<keyword evidence="5" id="KW-0472">Membrane</keyword>
<dbReference type="SUPFAM" id="SSF55874">
    <property type="entry name" value="ATPase domain of HSP90 chaperone/DNA topoisomerase II/histidine kinase"/>
    <property type="match status" value="1"/>
</dbReference>
<dbReference type="InterPro" id="IPR005467">
    <property type="entry name" value="His_kinase_dom"/>
</dbReference>
<dbReference type="Pfam" id="PF00512">
    <property type="entry name" value="HisKA"/>
    <property type="match status" value="1"/>
</dbReference>
<evidence type="ECO:0000256" key="2">
    <source>
        <dbReference type="ARBA" id="ARBA00004236"/>
    </source>
</evidence>
<keyword evidence="5" id="KW-1133">Transmembrane helix</keyword>
<sequence length="286" mass="30016">MRERLVAAFVGLALLVLLLSTTSDLADHGVLAHVAAALAAAVLAGVVGLVAARHVTRPFDDLGRTLQETTDRLDGQVDRERAIAVSASHDLRTPLTALRLSLEDLTRWEQVPAEITVELERAIGEVDRLGAAVADLLEERRDVSTAEELDVDLVALTSTVVDRWREPLSDQGRGLVLGAAAPVRARVASEPVRQVVDALVAHAATRGSGTVTVDVAQLRDVVHVRVGDLGGRRVPVGILHGDDAAAEDAGLTAAATTAEAVGGYLTVPDAPGSQLQLILPRRCPSA</sequence>
<dbReference type="GO" id="GO:0000155">
    <property type="term" value="F:phosphorelay sensor kinase activity"/>
    <property type="evidence" value="ECO:0007669"/>
    <property type="project" value="InterPro"/>
</dbReference>
<reference evidence="7 8" key="1">
    <citation type="journal article" date="1991" name="Int. J. Syst. Bacteriol.">
        <title>Description of the erythromycin-producing bacterium Arthrobacter sp. strain NRRL B-3381 as Aeromicrobium erythreum gen. nov., sp. nov.</title>
        <authorList>
            <person name="Miller E.S."/>
            <person name="Woese C.R."/>
            <person name="Brenner S."/>
        </authorList>
    </citation>
    <scope>NUCLEOTIDE SEQUENCE [LARGE SCALE GENOMIC DNA]</scope>
    <source>
        <strain evidence="7 8">AR18</strain>
    </source>
</reference>
<comment type="subcellular location">
    <subcellularLocation>
        <location evidence="2">Cell membrane</location>
    </subcellularLocation>
</comment>
<keyword evidence="4" id="KW-0808">Transferase</keyword>
<organism evidence="7 8">
    <name type="scientific">Aeromicrobium erythreum</name>
    <dbReference type="NCBI Taxonomy" id="2041"/>
    <lineage>
        <taxon>Bacteria</taxon>
        <taxon>Bacillati</taxon>
        <taxon>Actinomycetota</taxon>
        <taxon>Actinomycetes</taxon>
        <taxon>Propionibacteriales</taxon>
        <taxon>Nocardioidaceae</taxon>
        <taxon>Aeromicrobium</taxon>
    </lineage>
</organism>
<dbReference type="AlphaFoldDB" id="A0A0U4BEQ6"/>
<dbReference type="InterPro" id="IPR036097">
    <property type="entry name" value="HisK_dim/P_sf"/>
</dbReference>
<keyword evidence="8" id="KW-1185">Reference proteome</keyword>
<name>A0A0U4BEQ6_9ACTN</name>
<evidence type="ECO:0000256" key="4">
    <source>
        <dbReference type="ARBA" id="ARBA00022777"/>
    </source>
</evidence>
<keyword evidence="4" id="KW-0418">Kinase</keyword>
<accession>A0A0U4BEQ6</accession>
<dbReference type="STRING" id="2041.AERYTH_03545"/>
<comment type="catalytic activity">
    <reaction evidence="1">
        <text>ATP + protein L-histidine = ADP + protein N-phospho-L-histidine.</text>
        <dbReference type="EC" id="2.7.13.3"/>
    </reaction>
</comment>
<dbReference type="PROSITE" id="PS50109">
    <property type="entry name" value="HIS_KIN"/>
    <property type="match status" value="1"/>
</dbReference>
<dbReference type="KEGG" id="aer:AERYTH_03545"/>
<feature type="domain" description="Histidine kinase" evidence="6">
    <location>
        <begin position="86"/>
        <end position="283"/>
    </location>
</feature>
<dbReference type="EC" id="2.7.13.3" evidence="3"/>
<proteinExistence type="predicted"/>
<evidence type="ECO:0000259" key="6">
    <source>
        <dbReference type="PROSITE" id="PS50109"/>
    </source>
</evidence>
<evidence type="ECO:0000256" key="3">
    <source>
        <dbReference type="ARBA" id="ARBA00012438"/>
    </source>
</evidence>
<dbReference type="GO" id="GO:0005886">
    <property type="term" value="C:plasma membrane"/>
    <property type="evidence" value="ECO:0007669"/>
    <property type="project" value="UniProtKB-SubCell"/>
</dbReference>
<dbReference type="Proteomes" id="UP000067689">
    <property type="component" value="Chromosome"/>
</dbReference>
<evidence type="ECO:0000313" key="8">
    <source>
        <dbReference type="Proteomes" id="UP000067689"/>
    </source>
</evidence>
<dbReference type="InterPro" id="IPR036890">
    <property type="entry name" value="HATPase_C_sf"/>
</dbReference>
<evidence type="ECO:0000313" key="7">
    <source>
        <dbReference type="EMBL" id="ALX03841.1"/>
    </source>
</evidence>
<keyword evidence="5" id="KW-0812">Transmembrane</keyword>
<dbReference type="PATRIC" id="fig|2041.4.peg.739"/>
<evidence type="ECO:0000256" key="1">
    <source>
        <dbReference type="ARBA" id="ARBA00000085"/>
    </source>
</evidence>
<dbReference type="CDD" id="cd00082">
    <property type="entry name" value="HisKA"/>
    <property type="match status" value="1"/>
</dbReference>
<evidence type="ECO:0000256" key="5">
    <source>
        <dbReference type="SAM" id="Phobius"/>
    </source>
</evidence>
<feature type="transmembrane region" description="Helical" evidence="5">
    <location>
        <begin position="30"/>
        <end position="52"/>
    </location>
</feature>
<dbReference type="Gene3D" id="1.10.287.130">
    <property type="match status" value="1"/>
</dbReference>